<dbReference type="InterPro" id="IPR056010">
    <property type="entry name" value="DUF7588"/>
</dbReference>
<dbReference type="Proteomes" id="UP001459277">
    <property type="component" value="Unassembled WGS sequence"/>
</dbReference>
<dbReference type="Gene3D" id="4.10.60.10">
    <property type="entry name" value="Zinc finger, CCHC-type"/>
    <property type="match status" value="1"/>
</dbReference>
<evidence type="ECO:0000313" key="5">
    <source>
        <dbReference type="Proteomes" id="UP001459277"/>
    </source>
</evidence>
<evidence type="ECO:0000259" key="3">
    <source>
        <dbReference type="PROSITE" id="PS50158"/>
    </source>
</evidence>
<evidence type="ECO:0000313" key="4">
    <source>
        <dbReference type="EMBL" id="KAL0001509.1"/>
    </source>
</evidence>
<feature type="domain" description="CCHC-type" evidence="3">
    <location>
        <begin position="398"/>
        <end position="414"/>
    </location>
</feature>
<dbReference type="PROSITE" id="PS50158">
    <property type="entry name" value="ZF_CCHC"/>
    <property type="match status" value="1"/>
</dbReference>
<dbReference type="PANTHER" id="PTHR33054">
    <property type="entry name" value="CCHC-TYPE DOMAIN-CONTAINING PROTEIN"/>
    <property type="match status" value="1"/>
</dbReference>
<protein>
    <recommendedName>
        <fullName evidence="3">CCHC-type domain-containing protein</fullName>
    </recommendedName>
</protein>
<dbReference type="GO" id="GO:0003676">
    <property type="term" value="F:nucleic acid binding"/>
    <property type="evidence" value="ECO:0007669"/>
    <property type="project" value="InterPro"/>
</dbReference>
<dbReference type="Pfam" id="PF00098">
    <property type="entry name" value="zf-CCHC"/>
    <property type="match status" value="1"/>
</dbReference>
<dbReference type="SUPFAM" id="SSF57756">
    <property type="entry name" value="Retrovirus zinc finger-like domains"/>
    <property type="match status" value="1"/>
</dbReference>
<dbReference type="PANTHER" id="PTHR33054:SF9">
    <property type="entry name" value="CCHC-TYPE DOMAIN-CONTAINING PROTEIN"/>
    <property type="match status" value="1"/>
</dbReference>
<dbReference type="AlphaFoldDB" id="A0AAW2CVN8"/>
<sequence length="537" mass="62186">MLPFSRSEAFRHLRVRQSEDPVQNPDLDFVQQLADGIIRLSFDQSRFRTPLDEYRPRSPIDLYQPIRQSPILLRDRPASQASSSRPLAPCPRSRRDLGVELQGVKTKSQVSTPCYTAKQDSVVDQDDNNSHKTPSPSKTDMEDPYQYEEPPVDHEIMVMKKEFTPDQVALGKEFDYEENRVKREAYRASHTLEQKKEVLEKWQEFKKEISSHIHFFEYFENHFEWHKKSCVITKSNWTKEDTKEVIRSKVKRLHHPNPTSLTKNWYPRPTPPDLQYEERNVSSQFSVSSSKLYEWNIDGLSEKGILNKIQHITMVANNYLDEGYPHTKVIELIALGFTGKLLQWWNNCLTEESKEDIKKAVQKDDEGLPIFDENLERGKPSRSKSTGKIEKPIKASGKCFNCGKRGHFSKECRSKAKSLINTLVSDQTSRNEIFKLLELDHIDSESTSSSSDHEIYQLNQSSSSEPFRDSDFSSSPRIDLACRESCCRNKTINVLSKQEELLLDLIEQIEDLVVKTQRLSAFHATLVREPSKPESRS</sequence>
<accession>A0AAW2CVN8</accession>
<keyword evidence="1" id="KW-0862">Zinc</keyword>
<reference evidence="4 5" key="1">
    <citation type="submission" date="2024-01" db="EMBL/GenBank/DDBJ databases">
        <title>A telomere-to-telomere, gap-free genome of sweet tea (Lithocarpus litseifolius).</title>
        <authorList>
            <person name="Zhou J."/>
        </authorList>
    </citation>
    <scope>NUCLEOTIDE SEQUENCE [LARGE SCALE GENOMIC DNA]</scope>
    <source>
        <strain evidence="4">Zhou-2022a</strain>
        <tissue evidence="4">Leaf</tissue>
    </source>
</reference>
<feature type="region of interest" description="Disordered" evidence="2">
    <location>
        <begin position="118"/>
        <end position="145"/>
    </location>
</feature>
<dbReference type="Pfam" id="PF24496">
    <property type="entry name" value="DUF7588"/>
    <property type="match status" value="1"/>
</dbReference>
<name>A0AAW2CVN8_9ROSI</name>
<organism evidence="4 5">
    <name type="scientific">Lithocarpus litseifolius</name>
    <dbReference type="NCBI Taxonomy" id="425828"/>
    <lineage>
        <taxon>Eukaryota</taxon>
        <taxon>Viridiplantae</taxon>
        <taxon>Streptophyta</taxon>
        <taxon>Embryophyta</taxon>
        <taxon>Tracheophyta</taxon>
        <taxon>Spermatophyta</taxon>
        <taxon>Magnoliopsida</taxon>
        <taxon>eudicotyledons</taxon>
        <taxon>Gunneridae</taxon>
        <taxon>Pentapetalae</taxon>
        <taxon>rosids</taxon>
        <taxon>fabids</taxon>
        <taxon>Fagales</taxon>
        <taxon>Fagaceae</taxon>
        <taxon>Lithocarpus</taxon>
    </lineage>
</organism>
<evidence type="ECO:0000256" key="2">
    <source>
        <dbReference type="SAM" id="MobiDB-lite"/>
    </source>
</evidence>
<feature type="region of interest" description="Disordered" evidence="2">
    <location>
        <begin position="445"/>
        <end position="475"/>
    </location>
</feature>
<dbReference type="InterPro" id="IPR056648">
    <property type="entry name" value="DUF7746"/>
</dbReference>
<dbReference type="EMBL" id="JAZDWU010000005">
    <property type="protein sequence ID" value="KAL0001509.1"/>
    <property type="molecule type" value="Genomic_DNA"/>
</dbReference>
<keyword evidence="5" id="KW-1185">Reference proteome</keyword>
<feature type="region of interest" description="Disordered" evidence="2">
    <location>
        <begin position="65"/>
        <end position="94"/>
    </location>
</feature>
<gene>
    <name evidence="4" type="ORF">SO802_015290</name>
</gene>
<proteinExistence type="predicted"/>
<keyword evidence="1" id="KW-0863">Zinc-finger</keyword>
<dbReference type="InterPro" id="IPR036875">
    <property type="entry name" value="Znf_CCHC_sf"/>
</dbReference>
<evidence type="ECO:0000256" key="1">
    <source>
        <dbReference type="PROSITE-ProRule" id="PRU00047"/>
    </source>
</evidence>
<keyword evidence="1" id="KW-0479">Metal-binding</keyword>
<dbReference type="InterPro" id="IPR001878">
    <property type="entry name" value="Znf_CCHC"/>
</dbReference>
<dbReference type="GO" id="GO:0008270">
    <property type="term" value="F:zinc ion binding"/>
    <property type="evidence" value="ECO:0007669"/>
    <property type="project" value="UniProtKB-KW"/>
</dbReference>
<comment type="caution">
    <text evidence="4">The sequence shown here is derived from an EMBL/GenBank/DDBJ whole genome shotgun (WGS) entry which is preliminary data.</text>
</comment>
<dbReference type="Pfam" id="PF24925">
    <property type="entry name" value="DUF7746"/>
    <property type="match status" value="1"/>
</dbReference>
<dbReference type="SMART" id="SM00343">
    <property type="entry name" value="ZnF_C2HC"/>
    <property type="match status" value="1"/>
</dbReference>